<dbReference type="EMBL" id="KN823261">
    <property type="protein sequence ID" value="KIO18780.1"/>
    <property type="molecule type" value="Genomic_DNA"/>
</dbReference>
<evidence type="ECO:0000256" key="1">
    <source>
        <dbReference type="SAM" id="MobiDB-lite"/>
    </source>
</evidence>
<dbReference type="Proteomes" id="UP000054248">
    <property type="component" value="Unassembled WGS sequence"/>
</dbReference>
<dbReference type="HOGENOM" id="CLU_1670668_0_0_1"/>
<evidence type="ECO:0000313" key="2">
    <source>
        <dbReference type="EMBL" id="KIO18780.1"/>
    </source>
</evidence>
<proteinExistence type="predicted"/>
<reference evidence="3" key="2">
    <citation type="submission" date="2015-01" db="EMBL/GenBank/DDBJ databases">
        <title>Evolutionary Origins and Diversification of the Mycorrhizal Mutualists.</title>
        <authorList>
            <consortium name="DOE Joint Genome Institute"/>
            <consortium name="Mycorrhizal Genomics Consortium"/>
            <person name="Kohler A."/>
            <person name="Kuo A."/>
            <person name="Nagy L.G."/>
            <person name="Floudas D."/>
            <person name="Copeland A."/>
            <person name="Barry K.W."/>
            <person name="Cichocki N."/>
            <person name="Veneault-Fourrey C."/>
            <person name="LaButti K."/>
            <person name="Lindquist E.A."/>
            <person name="Lipzen A."/>
            <person name="Lundell T."/>
            <person name="Morin E."/>
            <person name="Murat C."/>
            <person name="Riley R."/>
            <person name="Ohm R."/>
            <person name="Sun H."/>
            <person name="Tunlid A."/>
            <person name="Henrissat B."/>
            <person name="Grigoriev I.V."/>
            <person name="Hibbett D.S."/>
            <person name="Martin F."/>
        </authorList>
    </citation>
    <scope>NUCLEOTIDE SEQUENCE [LARGE SCALE GENOMIC DNA]</scope>
    <source>
        <strain evidence="3">MUT 4182</strain>
    </source>
</reference>
<name>A0A0C3PV43_9AGAM</name>
<gene>
    <name evidence="2" type="ORF">M407DRAFT_31570</name>
</gene>
<keyword evidence="3" id="KW-1185">Reference proteome</keyword>
<reference evidence="2 3" key="1">
    <citation type="submission" date="2014-04" db="EMBL/GenBank/DDBJ databases">
        <authorList>
            <consortium name="DOE Joint Genome Institute"/>
            <person name="Kuo A."/>
            <person name="Girlanda M."/>
            <person name="Perotto S."/>
            <person name="Kohler A."/>
            <person name="Nagy L.G."/>
            <person name="Floudas D."/>
            <person name="Copeland A."/>
            <person name="Barry K.W."/>
            <person name="Cichocki N."/>
            <person name="Veneault-Fourrey C."/>
            <person name="LaButti K."/>
            <person name="Lindquist E.A."/>
            <person name="Lipzen A."/>
            <person name="Lundell T."/>
            <person name="Morin E."/>
            <person name="Murat C."/>
            <person name="Sun H."/>
            <person name="Tunlid A."/>
            <person name="Henrissat B."/>
            <person name="Grigoriev I.V."/>
            <person name="Hibbett D.S."/>
            <person name="Martin F."/>
            <person name="Nordberg H.P."/>
            <person name="Cantor M.N."/>
            <person name="Hua S.X."/>
        </authorList>
    </citation>
    <scope>NUCLEOTIDE SEQUENCE [LARGE SCALE GENOMIC DNA]</scope>
    <source>
        <strain evidence="2 3">MUT 4182</strain>
    </source>
</reference>
<dbReference type="AlphaFoldDB" id="A0A0C3PV43"/>
<accession>A0A0C3PV43</accession>
<organism evidence="2 3">
    <name type="scientific">Tulasnella calospora MUT 4182</name>
    <dbReference type="NCBI Taxonomy" id="1051891"/>
    <lineage>
        <taxon>Eukaryota</taxon>
        <taxon>Fungi</taxon>
        <taxon>Dikarya</taxon>
        <taxon>Basidiomycota</taxon>
        <taxon>Agaricomycotina</taxon>
        <taxon>Agaricomycetes</taxon>
        <taxon>Cantharellales</taxon>
        <taxon>Tulasnellaceae</taxon>
        <taxon>Tulasnella</taxon>
    </lineage>
</organism>
<feature type="region of interest" description="Disordered" evidence="1">
    <location>
        <begin position="70"/>
        <end position="110"/>
    </location>
</feature>
<protein>
    <submittedName>
        <fullName evidence="2">Uncharacterized protein</fullName>
    </submittedName>
</protein>
<evidence type="ECO:0000313" key="3">
    <source>
        <dbReference type="Proteomes" id="UP000054248"/>
    </source>
</evidence>
<sequence>MLPLSSILIACTTLGNRGFEIPASGFTTAARLLGLSPLNVGVPLSSSPLRPPQQFVSRFVNHANISTLRMGPPRCESNSKTSFSYEEKQRSALPRLHPPRLPSGRRHANFDKDRIGEWPEVFEPRDDKARGFGVNGARKLEDTLLDGGETGYWQIRYT</sequence>